<evidence type="ECO:0000313" key="3">
    <source>
        <dbReference type="Proteomes" id="UP001500449"/>
    </source>
</evidence>
<comment type="caution">
    <text evidence="2">The sequence shown here is derived from an EMBL/GenBank/DDBJ whole genome shotgun (WGS) entry which is preliminary data.</text>
</comment>
<sequence>MMGNGWTWLRQVWRSRIDAMAPTPMPAPDRDAPTLGAPGSNQRKEWVRRYFRPTPPRWDWVRGVRLMQAGTVLLVLALVLWPLGSWPWAAGVGILAAVLWVSGFTMWRSYHFGFEFAEAKPSGRLLDRTLDADLRRAARETLERFGLAPAELILHADEVRPGATPVRPERWMPLVLVGPSADARHRTDFDDGIRRFTAYSVAVICVAQNYVAIRTFVLDLAAGSGKDVDTHEYHFDNIIALHTSTRPARELAAREVPGFGFGRKAPLVSCDLEISATNDAPVVVSTETSQKRPAELTIPVTVADVLPMLSALLCRIPGTAKQGDLAGGLGHLQRSVVGLEATVDRGRGSVEHELRRVAAAAQAGNEQVAQAFAAAFADTSARMSAMAGSVDTLAVGAGGIGARIDAGVDRVVASVGRVGEAVTGTGSVLERIGADVQELREAAASAGPVVPHGPSIRIRGLLVGRLERGTVVAEVHVGTPAHDVIPLGGPQTFDTGDGEVAETAELMVEFAPADHPAPPFRERWTSPSGPDVQVLHTARMPIRDGLTGLVRVRLYAFGHFVVATDVLIEEQENEA</sequence>
<evidence type="ECO:0000256" key="1">
    <source>
        <dbReference type="SAM" id="Phobius"/>
    </source>
</evidence>
<feature type="transmembrane region" description="Helical" evidence="1">
    <location>
        <begin position="89"/>
        <end position="107"/>
    </location>
</feature>
<evidence type="ECO:0000313" key="2">
    <source>
        <dbReference type="EMBL" id="GAA1880387.1"/>
    </source>
</evidence>
<accession>A0ABN2NPG6</accession>
<organism evidence="2 3">
    <name type="scientific">Pseudonocardia ailaonensis</name>
    <dbReference type="NCBI Taxonomy" id="367279"/>
    <lineage>
        <taxon>Bacteria</taxon>
        <taxon>Bacillati</taxon>
        <taxon>Actinomycetota</taxon>
        <taxon>Actinomycetes</taxon>
        <taxon>Pseudonocardiales</taxon>
        <taxon>Pseudonocardiaceae</taxon>
        <taxon>Pseudonocardia</taxon>
    </lineage>
</organism>
<dbReference type="EMBL" id="BAAAQK010000032">
    <property type="protein sequence ID" value="GAA1880387.1"/>
    <property type="molecule type" value="Genomic_DNA"/>
</dbReference>
<name>A0ABN2NPG6_9PSEU</name>
<proteinExistence type="predicted"/>
<reference evidence="2 3" key="1">
    <citation type="journal article" date="2019" name="Int. J. Syst. Evol. Microbiol.">
        <title>The Global Catalogue of Microorganisms (GCM) 10K type strain sequencing project: providing services to taxonomists for standard genome sequencing and annotation.</title>
        <authorList>
            <consortium name="The Broad Institute Genomics Platform"/>
            <consortium name="The Broad Institute Genome Sequencing Center for Infectious Disease"/>
            <person name="Wu L."/>
            <person name="Ma J."/>
        </authorList>
    </citation>
    <scope>NUCLEOTIDE SEQUENCE [LARGE SCALE GENOMIC DNA]</scope>
    <source>
        <strain evidence="2 3">JCM 16009</strain>
    </source>
</reference>
<protein>
    <submittedName>
        <fullName evidence="2">Uncharacterized protein</fullName>
    </submittedName>
</protein>
<keyword evidence="1" id="KW-1133">Transmembrane helix</keyword>
<dbReference type="Proteomes" id="UP001500449">
    <property type="component" value="Unassembled WGS sequence"/>
</dbReference>
<keyword evidence="1" id="KW-0812">Transmembrane</keyword>
<keyword evidence="3" id="KW-1185">Reference proteome</keyword>
<keyword evidence="1" id="KW-0472">Membrane</keyword>
<feature type="transmembrane region" description="Helical" evidence="1">
    <location>
        <begin position="66"/>
        <end position="83"/>
    </location>
</feature>
<gene>
    <name evidence="2" type="ORF">GCM10009836_72110</name>
</gene>